<dbReference type="Proteomes" id="UP001233999">
    <property type="component" value="Unassembled WGS sequence"/>
</dbReference>
<proteinExistence type="predicted"/>
<reference evidence="2" key="2">
    <citation type="submission" date="2023-05" db="EMBL/GenBank/DDBJ databases">
        <authorList>
            <person name="Fouks B."/>
        </authorList>
    </citation>
    <scope>NUCLEOTIDE SEQUENCE</scope>
    <source>
        <strain evidence="2">Stay&amp;Tobe</strain>
        <tissue evidence="2">Testes</tissue>
    </source>
</reference>
<protein>
    <submittedName>
        <fullName evidence="2">Uncharacterized protein</fullName>
    </submittedName>
</protein>
<evidence type="ECO:0000256" key="1">
    <source>
        <dbReference type="SAM" id="MobiDB-lite"/>
    </source>
</evidence>
<feature type="non-terminal residue" evidence="2">
    <location>
        <position position="1"/>
    </location>
</feature>
<dbReference type="AlphaFoldDB" id="A0AAD7Z5D5"/>
<reference evidence="2" key="1">
    <citation type="journal article" date="2023" name="IScience">
        <title>Live-bearing cockroach genome reveals convergent evolutionary mechanisms linked to viviparity in insects and beyond.</title>
        <authorList>
            <person name="Fouks B."/>
            <person name="Harrison M.C."/>
            <person name="Mikhailova A.A."/>
            <person name="Marchal E."/>
            <person name="English S."/>
            <person name="Carruthers M."/>
            <person name="Jennings E.C."/>
            <person name="Chiamaka E.L."/>
            <person name="Frigard R.A."/>
            <person name="Pippel M."/>
            <person name="Attardo G.M."/>
            <person name="Benoit J.B."/>
            <person name="Bornberg-Bauer E."/>
            <person name="Tobe S.S."/>
        </authorList>
    </citation>
    <scope>NUCLEOTIDE SEQUENCE</scope>
    <source>
        <strain evidence="2">Stay&amp;Tobe</strain>
    </source>
</reference>
<accession>A0AAD7Z5D5</accession>
<evidence type="ECO:0000313" key="2">
    <source>
        <dbReference type="EMBL" id="KAJ9574224.1"/>
    </source>
</evidence>
<feature type="region of interest" description="Disordered" evidence="1">
    <location>
        <begin position="1"/>
        <end position="59"/>
    </location>
</feature>
<feature type="compositionally biased region" description="Basic and acidic residues" evidence="1">
    <location>
        <begin position="1"/>
        <end position="12"/>
    </location>
</feature>
<feature type="non-terminal residue" evidence="2">
    <location>
        <position position="174"/>
    </location>
</feature>
<feature type="compositionally biased region" description="Basic and acidic residues" evidence="1">
    <location>
        <begin position="44"/>
        <end position="56"/>
    </location>
</feature>
<gene>
    <name evidence="2" type="ORF">L9F63_008405</name>
</gene>
<keyword evidence="3" id="KW-1185">Reference proteome</keyword>
<organism evidence="2 3">
    <name type="scientific">Diploptera punctata</name>
    <name type="common">Pacific beetle cockroach</name>
    <dbReference type="NCBI Taxonomy" id="6984"/>
    <lineage>
        <taxon>Eukaryota</taxon>
        <taxon>Metazoa</taxon>
        <taxon>Ecdysozoa</taxon>
        <taxon>Arthropoda</taxon>
        <taxon>Hexapoda</taxon>
        <taxon>Insecta</taxon>
        <taxon>Pterygota</taxon>
        <taxon>Neoptera</taxon>
        <taxon>Polyneoptera</taxon>
        <taxon>Dictyoptera</taxon>
        <taxon>Blattodea</taxon>
        <taxon>Blaberoidea</taxon>
        <taxon>Blaberidae</taxon>
        <taxon>Diplopterinae</taxon>
        <taxon>Diploptera</taxon>
    </lineage>
</organism>
<name>A0AAD7Z5D5_DIPPU</name>
<dbReference type="EMBL" id="JASPKZ010010651">
    <property type="protein sequence ID" value="KAJ9574224.1"/>
    <property type="molecule type" value="Genomic_DNA"/>
</dbReference>
<evidence type="ECO:0000313" key="3">
    <source>
        <dbReference type="Proteomes" id="UP001233999"/>
    </source>
</evidence>
<sequence>MDTKKQNKREIAKISTPTSPEASPLFVSLPAASPPNNGGETEDSESRDQRSCTQHKERPHKLRTKQLLYQGFGGFLGAKKLETNHKLTKQVNPLDKSMVLWRLGTVGFESDFNIEYVGSPFSVIFWVICDLRFVDLQLVFGMLYSDALMSLASTTIGGGVLSGRLESGMICAVE</sequence>
<comment type="caution">
    <text evidence="2">The sequence shown here is derived from an EMBL/GenBank/DDBJ whole genome shotgun (WGS) entry which is preliminary data.</text>
</comment>